<accession>D6GSE9</accession>
<keyword evidence="6" id="KW-1185">Reference proteome</keyword>
<dbReference type="AlphaFoldDB" id="D6GSE9"/>
<evidence type="ECO:0000256" key="3">
    <source>
        <dbReference type="RuleBase" id="RU003476"/>
    </source>
</evidence>
<dbReference type="GO" id="GO:0016462">
    <property type="term" value="F:pyrophosphatase activity"/>
    <property type="evidence" value="ECO:0007669"/>
    <property type="project" value="UniProtKB-ARBA"/>
</dbReference>
<evidence type="ECO:0000256" key="1">
    <source>
        <dbReference type="ARBA" id="ARBA00001946"/>
    </source>
</evidence>
<dbReference type="PROSITE" id="PS00893">
    <property type="entry name" value="NUDIX_BOX"/>
    <property type="match status" value="1"/>
</dbReference>
<evidence type="ECO:0000256" key="2">
    <source>
        <dbReference type="ARBA" id="ARBA00022801"/>
    </source>
</evidence>
<name>D6GSE9_FILAD</name>
<sequence length="180" mass="20402">MNKENTIDSKSIYSGKIVQLKVDTVEIVGKGYAQREVISHRGGVCCVAVTEENKIVLVRQFRKAVEQELLELPAGTLEVGETPKQAIIRELKEETGYHFTEVESMVEFFPSPGYTNELGHLFIGKAKDRGEMELDGDEEIEVEEFTLDELLNKINQGEIKDAKTILGICMYRLFLDKKME</sequence>
<dbReference type="Pfam" id="PF00293">
    <property type="entry name" value="NUDIX"/>
    <property type="match status" value="1"/>
</dbReference>
<dbReference type="PANTHER" id="PTHR11839:SF18">
    <property type="entry name" value="NUDIX HYDROLASE DOMAIN-CONTAINING PROTEIN"/>
    <property type="match status" value="1"/>
</dbReference>
<dbReference type="EC" id="3.6.1.-" evidence="5"/>
<dbReference type="PROSITE" id="PS51462">
    <property type="entry name" value="NUDIX"/>
    <property type="match status" value="1"/>
</dbReference>
<dbReference type="InterPro" id="IPR015797">
    <property type="entry name" value="NUDIX_hydrolase-like_dom_sf"/>
</dbReference>
<feature type="domain" description="Nudix hydrolase" evidence="4">
    <location>
        <begin position="38"/>
        <end position="167"/>
    </location>
</feature>
<dbReference type="RefSeq" id="WP_014261805.1">
    <property type="nucleotide sequence ID" value="NC_016630.1"/>
</dbReference>
<proteinExistence type="inferred from homology"/>
<dbReference type="InterPro" id="IPR020084">
    <property type="entry name" value="NUDIX_hydrolase_CS"/>
</dbReference>
<dbReference type="Proteomes" id="UP000007468">
    <property type="component" value="Chromosome"/>
</dbReference>
<dbReference type="SUPFAM" id="SSF55811">
    <property type="entry name" value="Nudix"/>
    <property type="match status" value="1"/>
</dbReference>
<reference evidence="6" key="1">
    <citation type="submission" date="2010-12" db="EMBL/GenBank/DDBJ databases">
        <title>The genome sequence of Filifactor alocis strain ATCC 35896.</title>
        <authorList>
            <consortium name="The Broad Institute Genome Sequencing Platform"/>
            <person name="Ward D."/>
            <person name="Earl A."/>
            <person name="Feldgarden M."/>
            <person name="Young S.K."/>
            <person name="Gargeya S."/>
            <person name="Zeng Q."/>
            <person name="Alvarado L."/>
            <person name="Berlin A."/>
            <person name="Bochicchio J."/>
            <person name="Chapman S.B."/>
            <person name="Chen Z."/>
            <person name="Freedman E."/>
            <person name="Gellesch M."/>
            <person name="Goldberg J."/>
            <person name="Griggs A."/>
            <person name="Gujja S."/>
            <person name="Heilman E."/>
            <person name="Heiman D."/>
            <person name="Howarth C."/>
            <person name="Mehta T."/>
            <person name="Neiman D."/>
            <person name="Pearson M."/>
            <person name="Roberts A."/>
            <person name="Saif S."/>
            <person name="Shea T."/>
            <person name="Shenoy N."/>
            <person name="Sisk P."/>
            <person name="Stolte C."/>
            <person name="Sykes S."/>
            <person name="White J."/>
            <person name="Yandava C."/>
            <person name="Izard J."/>
            <person name="Blanton J.M."/>
            <person name="Baranova O.V."/>
            <person name="Tanner A.C."/>
            <person name="Dewhirst F.E."/>
            <person name="Haas B."/>
            <person name="Nusbaum C."/>
            <person name="Birren B."/>
        </authorList>
    </citation>
    <scope>NUCLEOTIDE SEQUENCE [LARGE SCALE GENOMIC DNA]</scope>
    <source>
        <strain evidence="6">ATCC 35896 / D40 B5</strain>
    </source>
</reference>
<dbReference type="InterPro" id="IPR000086">
    <property type="entry name" value="NUDIX_hydrolase_dom"/>
</dbReference>
<protein>
    <submittedName>
        <fullName evidence="5">Nudix-type nucleoside diphosphatase, YffH/AdpP family</fullName>
        <ecNumber evidence="5">3.6.1.-</ecNumber>
    </submittedName>
</protein>
<dbReference type="FunFam" id="3.90.79.10:FF:000024">
    <property type="entry name" value="ADP-ribose pyrophosphatase"/>
    <property type="match status" value="1"/>
</dbReference>
<evidence type="ECO:0000259" key="4">
    <source>
        <dbReference type="PROSITE" id="PS51462"/>
    </source>
</evidence>
<comment type="cofactor">
    <cofactor evidence="1">
        <name>Mg(2+)</name>
        <dbReference type="ChEBI" id="CHEBI:18420"/>
    </cofactor>
</comment>
<dbReference type="KEGG" id="faa:HMPREF0389_00507"/>
<comment type="similarity">
    <text evidence="3">Belongs to the Nudix hydrolase family.</text>
</comment>
<dbReference type="STRING" id="546269.HMPREF0389_00507"/>
<evidence type="ECO:0000313" key="5">
    <source>
        <dbReference type="EMBL" id="EFE28590.1"/>
    </source>
</evidence>
<dbReference type="GO" id="GO:0019693">
    <property type="term" value="P:ribose phosphate metabolic process"/>
    <property type="evidence" value="ECO:0007669"/>
    <property type="project" value="TreeGrafter"/>
</dbReference>
<dbReference type="PANTHER" id="PTHR11839">
    <property type="entry name" value="UDP/ADP-SUGAR PYROPHOSPHATASE"/>
    <property type="match status" value="1"/>
</dbReference>
<dbReference type="PATRIC" id="fig|546269.5.peg.143"/>
<dbReference type="Gene3D" id="3.90.79.10">
    <property type="entry name" value="Nucleoside Triphosphate Pyrophosphohydrolase"/>
    <property type="match status" value="1"/>
</dbReference>
<dbReference type="OrthoDB" id="9806150at2"/>
<dbReference type="InterPro" id="IPR020476">
    <property type="entry name" value="Nudix_hydrolase"/>
</dbReference>
<dbReference type="CDD" id="cd03424">
    <property type="entry name" value="NUDIX_ADPRase_Nudt5_UGPPase_Nudt14"/>
    <property type="match status" value="1"/>
</dbReference>
<dbReference type="PRINTS" id="PR00502">
    <property type="entry name" value="NUDIXFAMILY"/>
</dbReference>
<keyword evidence="2 3" id="KW-0378">Hydrolase</keyword>
<organism evidence="5 6">
    <name type="scientific">Filifactor alocis (strain ATCC 35896 / CCUG 47790 / D40 B5)</name>
    <name type="common">Fusobacterium alocis</name>
    <dbReference type="NCBI Taxonomy" id="546269"/>
    <lineage>
        <taxon>Bacteria</taxon>
        <taxon>Bacillati</taxon>
        <taxon>Bacillota</taxon>
        <taxon>Clostridia</taxon>
        <taxon>Peptostreptococcales</taxon>
        <taxon>Filifactoraceae</taxon>
        <taxon>Filifactor</taxon>
    </lineage>
</organism>
<dbReference type="GO" id="GO:0006753">
    <property type="term" value="P:nucleoside phosphate metabolic process"/>
    <property type="evidence" value="ECO:0007669"/>
    <property type="project" value="TreeGrafter"/>
</dbReference>
<gene>
    <name evidence="5" type="ordered locus">HMPREF0389_00507</name>
</gene>
<evidence type="ECO:0000313" key="6">
    <source>
        <dbReference type="Proteomes" id="UP000007468"/>
    </source>
</evidence>
<dbReference type="EMBL" id="CP002390">
    <property type="protein sequence ID" value="EFE28590.1"/>
    <property type="molecule type" value="Genomic_DNA"/>
</dbReference>
<dbReference type="eggNOG" id="COG1051">
    <property type="taxonomic scope" value="Bacteria"/>
</dbReference>